<protein>
    <recommendedName>
        <fullName evidence="3">Tetratricopeptide repeat-containing protein</fullName>
    </recommendedName>
</protein>
<evidence type="ECO:0000313" key="1">
    <source>
        <dbReference type="EMBL" id="RNL60054.1"/>
    </source>
</evidence>
<organism evidence="1 2">
    <name type="scientific">Zhongshania marina</name>
    <dbReference type="NCBI Taxonomy" id="2304603"/>
    <lineage>
        <taxon>Bacteria</taxon>
        <taxon>Pseudomonadati</taxon>
        <taxon>Pseudomonadota</taxon>
        <taxon>Gammaproteobacteria</taxon>
        <taxon>Cellvibrionales</taxon>
        <taxon>Spongiibacteraceae</taxon>
        <taxon>Zhongshania</taxon>
    </lineage>
</organism>
<comment type="caution">
    <text evidence="1">The sequence shown here is derived from an EMBL/GenBank/DDBJ whole genome shotgun (WGS) entry which is preliminary data.</text>
</comment>
<dbReference type="InterPro" id="IPR011990">
    <property type="entry name" value="TPR-like_helical_dom_sf"/>
</dbReference>
<dbReference type="Gene3D" id="1.25.40.10">
    <property type="entry name" value="Tetratricopeptide repeat domain"/>
    <property type="match status" value="1"/>
</dbReference>
<keyword evidence="2" id="KW-1185">Reference proteome</keyword>
<reference evidence="1 2" key="1">
    <citation type="submission" date="2018-10" db="EMBL/GenBank/DDBJ databases">
        <title>Draft genome sequence of Zhongshania sp. DSW25-10.</title>
        <authorList>
            <person name="Oh J."/>
        </authorList>
    </citation>
    <scope>NUCLEOTIDE SEQUENCE [LARGE SCALE GENOMIC DNA]</scope>
    <source>
        <strain evidence="1 2">DSW25-10</strain>
    </source>
</reference>
<dbReference type="EMBL" id="RHGB01000017">
    <property type="protein sequence ID" value="RNL60054.1"/>
    <property type="molecule type" value="Genomic_DNA"/>
</dbReference>
<gene>
    <name evidence="1" type="ORF">D0911_14570</name>
</gene>
<name>A0ABX9VZN0_9GAMM</name>
<evidence type="ECO:0000313" key="2">
    <source>
        <dbReference type="Proteomes" id="UP000274695"/>
    </source>
</evidence>
<dbReference type="SUPFAM" id="SSF48452">
    <property type="entry name" value="TPR-like"/>
    <property type="match status" value="1"/>
</dbReference>
<dbReference type="Proteomes" id="UP000274695">
    <property type="component" value="Unassembled WGS sequence"/>
</dbReference>
<proteinExistence type="predicted"/>
<evidence type="ECO:0008006" key="3">
    <source>
        <dbReference type="Google" id="ProtNLM"/>
    </source>
</evidence>
<accession>A0ABX9VZN0</accession>
<sequence>MIYFALAGRLWADAGSVDGPSIYQPSTNDEIIFRVSSSSAVISSGATVKTPEQHLKAAKQALVLFRETANPRFLGDAERELAAIPNHKQSAPFYFYRASLRQSLHLFDEALADLNKISAMKADNLESRMMRFTISFVSGNYQAAEQACSSLKQYENSLYAASCVQQLQAVSGDADAAYQALKQAMAAAGVLADRQALIWASGTLADIAERAGRDDALALWQLALQLNRGDLYTRARLASLLLNQGDYQQVMSLTEDYLAVDALAVSRAIAQQYLGGNEALVRILRERFDEARWRGEILHKRAYAQFLLEIEQQPQLALLMAEKNWEHQREWPDAVILSRAKDAANAVQVR</sequence>